<dbReference type="EMBL" id="JAEUAH010000013">
    <property type="protein sequence ID" value="MBM0651025.1"/>
    <property type="molecule type" value="Genomic_DNA"/>
</dbReference>
<gene>
    <name evidence="1" type="ORF">JNB19_09725</name>
</gene>
<evidence type="ECO:0008006" key="3">
    <source>
        <dbReference type="Google" id="ProtNLM"/>
    </source>
</evidence>
<evidence type="ECO:0000313" key="1">
    <source>
        <dbReference type="EMBL" id="MBM0651025.1"/>
    </source>
</evidence>
<protein>
    <recommendedName>
        <fullName evidence="3">Integrase</fullName>
    </recommendedName>
</protein>
<accession>A0ABS1YXA5</accession>
<sequence>MRKNTQQKYQAILKELDSHNLRDIPITVIWRKYIYPKFFISRQTLYKILKTMSQ</sequence>
<organism evidence="1 2">
    <name type="scientific">Capnocytophaga genosp. AHN8471</name>
    <dbReference type="NCBI Taxonomy" id="327574"/>
    <lineage>
        <taxon>Bacteria</taxon>
        <taxon>Pseudomonadati</taxon>
        <taxon>Bacteroidota</taxon>
        <taxon>Flavobacteriia</taxon>
        <taxon>Flavobacteriales</taxon>
        <taxon>Flavobacteriaceae</taxon>
        <taxon>Capnocytophaga</taxon>
    </lineage>
</organism>
<dbReference type="RefSeq" id="WP_203093356.1">
    <property type="nucleotide sequence ID" value="NZ_JAESPH010000004.1"/>
</dbReference>
<reference evidence="1 2" key="1">
    <citation type="submission" date="2021-01" db="EMBL/GenBank/DDBJ databases">
        <title>Evidence that Capnocytophaga endodontalis is a later homotypic synonym for Capnocytophaga genospecies AHN8471, and request for opinion on proposed recognition of strain AHN8471 as type strain of the species.</title>
        <authorList>
            <person name="Nicholson A.C."/>
            <person name="Hopper C.L."/>
            <person name="Gulvik C.A."/>
            <person name="Mcquiston J.R."/>
            <person name="Lau E.F."/>
        </authorList>
    </citation>
    <scope>NUCLEOTIDE SEQUENCE [LARGE SCALE GENOMIC DNA]</scope>
    <source>
        <strain evidence="1 2">AHN9576</strain>
    </source>
</reference>
<dbReference type="Proteomes" id="UP000603506">
    <property type="component" value="Unassembled WGS sequence"/>
</dbReference>
<comment type="caution">
    <text evidence="1">The sequence shown here is derived from an EMBL/GenBank/DDBJ whole genome shotgun (WGS) entry which is preliminary data.</text>
</comment>
<name>A0ABS1YXA5_9FLAO</name>
<evidence type="ECO:0000313" key="2">
    <source>
        <dbReference type="Proteomes" id="UP000603506"/>
    </source>
</evidence>
<proteinExistence type="predicted"/>
<keyword evidence="2" id="KW-1185">Reference proteome</keyword>